<keyword evidence="3" id="KW-1185">Reference proteome</keyword>
<dbReference type="Proteomes" id="UP001497644">
    <property type="component" value="Unassembled WGS sequence"/>
</dbReference>
<dbReference type="Pfam" id="PF17921">
    <property type="entry name" value="Integrase_H2C2"/>
    <property type="match status" value="1"/>
</dbReference>
<dbReference type="AlphaFoldDB" id="A0AAV2MX73"/>
<proteinExistence type="predicted"/>
<accession>A0AAV2MX73</accession>
<evidence type="ECO:0000259" key="1">
    <source>
        <dbReference type="Pfam" id="PF17921"/>
    </source>
</evidence>
<dbReference type="EMBL" id="CAXIPU020000435">
    <property type="protein sequence ID" value="CAL1671939.1"/>
    <property type="molecule type" value="Genomic_DNA"/>
</dbReference>
<organism evidence="2 3">
    <name type="scientific">Lasius platythorax</name>
    <dbReference type="NCBI Taxonomy" id="488582"/>
    <lineage>
        <taxon>Eukaryota</taxon>
        <taxon>Metazoa</taxon>
        <taxon>Ecdysozoa</taxon>
        <taxon>Arthropoda</taxon>
        <taxon>Hexapoda</taxon>
        <taxon>Insecta</taxon>
        <taxon>Pterygota</taxon>
        <taxon>Neoptera</taxon>
        <taxon>Endopterygota</taxon>
        <taxon>Hymenoptera</taxon>
        <taxon>Apocrita</taxon>
        <taxon>Aculeata</taxon>
        <taxon>Formicoidea</taxon>
        <taxon>Formicidae</taxon>
        <taxon>Formicinae</taxon>
        <taxon>Lasius</taxon>
        <taxon>Lasius</taxon>
    </lineage>
</organism>
<protein>
    <recommendedName>
        <fullName evidence="1">Integrase zinc-binding domain-containing protein</fullName>
    </recommendedName>
</protein>
<dbReference type="InterPro" id="IPR041588">
    <property type="entry name" value="Integrase_H2C2"/>
</dbReference>
<reference evidence="2" key="1">
    <citation type="submission" date="2024-04" db="EMBL/GenBank/DDBJ databases">
        <authorList>
            <consortium name="Molecular Ecology Group"/>
        </authorList>
    </citation>
    <scope>NUCLEOTIDE SEQUENCE</scope>
</reference>
<name>A0AAV2MX73_9HYME</name>
<dbReference type="Gene3D" id="1.10.340.70">
    <property type="match status" value="1"/>
</dbReference>
<evidence type="ECO:0000313" key="2">
    <source>
        <dbReference type="EMBL" id="CAL1671939.1"/>
    </source>
</evidence>
<evidence type="ECO:0000313" key="3">
    <source>
        <dbReference type="Proteomes" id="UP001497644"/>
    </source>
</evidence>
<comment type="caution">
    <text evidence="2">The sequence shown here is derived from an EMBL/GenBank/DDBJ whole genome shotgun (WGS) entry which is preliminary data.</text>
</comment>
<sequence length="155" mass="18166">MMHVDTLSRVVHYIESMPLEKELQFRQLQDPKLKNLSGRLELIEDDKYEIIDGLVFKKCADKPRFVIPNAMINNIIRYYHDNMAHCGLEKNIKGITNYWFPSFKKKVRNYLENCLTCLLTNPAVNSREGELQITDSPSQQFNIFHVDRFGTIKVS</sequence>
<feature type="domain" description="Integrase zinc-binding" evidence="1">
    <location>
        <begin position="67"/>
        <end position="122"/>
    </location>
</feature>
<gene>
    <name evidence="2" type="ORF">LPLAT_LOCUS5355</name>
</gene>